<keyword evidence="5 8" id="KW-0539">Nucleus</keyword>
<evidence type="ECO:0000256" key="2">
    <source>
        <dbReference type="ARBA" id="ARBA00022574"/>
    </source>
</evidence>
<evidence type="ECO:0000256" key="1">
    <source>
        <dbReference type="ARBA" id="ARBA00004123"/>
    </source>
</evidence>
<dbReference type="PROSITE" id="PS50082">
    <property type="entry name" value="WD_REPEATS_2"/>
    <property type="match status" value="1"/>
</dbReference>
<evidence type="ECO:0000256" key="10">
    <source>
        <dbReference type="SAM" id="MobiDB-lite"/>
    </source>
</evidence>
<evidence type="ECO:0000256" key="7">
    <source>
        <dbReference type="ARBA" id="ARBA00093542"/>
    </source>
</evidence>
<dbReference type="Pfam" id="PF00400">
    <property type="entry name" value="WD40"/>
    <property type="match status" value="2"/>
</dbReference>
<dbReference type="HAMAP" id="MF_03056">
    <property type="entry name" value="TRM82"/>
    <property type="match status" value="1"/>
</dbReference>
<comment type="caution">
    <text evidence="11">The sequence shown here is derived from an EMBL/GenBank/DDBJ whole genome shotgun (WGS) entry which is preliminary data.</text>
</comment>
<comment type="subcellular location">
    <subcellularLocation>
        <location evidence="1 8">Nucleus</location>
    </subcellularLocation>
</comment>
<gene>
    <name evidence="11" type="ORF">QR680_012528</name>
</gene>
<dbReference type="InterPro" id="IPR036322">
    <property type="entry name" value="WD40_repeat_dom_sf"/>
</dbReference>
<dbReference type="Gene3D" id="2.130.10.10">
    <property type="entry name" value="YVTN repeat-like/Quinoprotein amine dehydrogenase"/>
    <property type="match status" value="1"/>
</dbReference>
<dbReference type="InterPro" id="IPR028884">
    <property type="entry name" value="Trm82"/>
</dbReference>
<keyword evidence="4 8" id="KW-0677">Repeat</keyword>
<evidence type="ECO:0000313" key="11">
    <source>
        <dbReference type="EMBL" id="KAK0416502.1"/>
    </source>
</evidence>
<reference evidence="11" key="1">
    <citation type="submission" date="2023-06" db="EMBL/GenBank/DDBJ databases">
        <title>Genomic analysis of the entomopathogenic nematode Steinernema hermaphroditum.</title>
        <authorList>
            <person name="Schwarz E.M."/>
            <person name="Heppert J.K."/>
            <person name="Baniya A."/>
            <person name="Schwartz H.T."/>
            <person name="Tan C.-H."/>
            <person name="Antoshechkin I."/>
            <person name="Sternberg P.W."/>
            <person name="Goodrich-Blair H."/>
            <person name="Dillman A.R."/>
        </authorList>
    </citation>
    <scope>NUCLEOTIDE SEQUENCE</scope>
    <source>
        <strain evidence="11">PS9179</strain>
        <tissue evidence="11">Whole animal</tissue>
    </source>
</reference>
<dbReference type="EMBL" id="JAUCMV010000002">
    <property type="protein sequence ID" value="KAK0416502.1"/>
    <property type="molecule type" value="Genomic_DNA"/>
</dbReference>
<name>A0AA39I4V1_9BILA</name>
<keyword evidence="2 8" id="KW-0853">WD repeat</keyword>
<dbReference type="GO" id="GO:0005634">
    <property type="term" value="C:nucleus"/>
    <property type="evidence" value="ECO:0007669"/>
    <property type="project" value="UniProtKB-SubCell"/>
</dbReference>
<proteinExistence type="inferred from homology"/>
<comment type="pathway">
    <text evidence="8">tRNA modification; N(7)-methylguanine-tRNA biosynthesis.</text>
</comment>
<protein>
    <recommendedName>
        <fullName evidence="8">tRNA (guanine-N(7)-)-methyltransferase non-catalytic subunit</fullName>
    </recommendedName>
    <alternativeName>
        <fullName evidence="8">WD repeat-containing protein 4 homolog</fullName>
    </alternativeName>
</protein>
<dbReference type="InterPro" id="IPR001680">
    <property type="entry name" value="WD40_rpt"/>
</dbReference>
<dbReference type="GO" id="GO:0005829">
    <property type="term" value="C:cytosol"/>
    <property type="evidence" value="ECO:0007669"/>
    <property type="project" value="TreeGrafter"/>
</dbReference>
<feature type="repeat" description="WD" evidence="9">
    <location>
        <begin position="210"/>
        <end position="249"/>
    </location>
</feature>
<keyword evidence="3 8" id="KW-0819">tRNA processing</keyword>
<dbReference type="PANTHER" id="PTHR16288:SF0">
    <property type="entry name" value="TRNA (GUANINE-N(7)-)-METHYLTRANSFERASE NON-CATALYTIC SUBUNIT WDR4"/>
    <property type="match status" value="1"/>
</dbReference>
<evidence type="ECO:0000256" key="8">
    <source>
        <dbReference type="HAMAP-Rule" id="MF_03056"/>
    </source>
</evidence>
<dbReference type="PROSITE" id="PS00678">
    <property type="entry name" value="WD_REPEATS_1"/>
    <property type="match status" value="1"/>
</dbReference>
<comment type="similarity">
    <text evidence="8">Belongs to the WD repeat TRM82 family.</text>
</comment>
<keyword evidence="12" id="KW-1185">Reference proteome</keyword>
<dbReference type="SMART" id="SM00320">
    <property type="entry name" value="WD40"/>
    <property type="match status" value="4"/>
</dbReference>
<feature type="region of interest" description="Disordered" evidence="10">
    <location>
        <begin position="379"/>
        <end position="399"/>
    </location>
</feature>
<dbReference type="Proteomes" id="UP001175271">
    <property type="component" value="Unassembled WGS sequence"/>
</dbReference>
<dbReference type="PROSITE" id="PS50294">
    <property type="entry name" value="WD_REPEATS_REGION"/>
    <property type="match status" value="1"/>
</dbReference>
<evidence type="ECO:0000256" key="6">
    <source>
        <dbReference type="ARBA" id="ARBA00093337"/>
    </source>
</evidence>
<evidence type="ECO:0000256" key="9">
    <source>
        <dbReference type="PROSITE-ProRule" id="PRU00221"/>
    </source>
</evidence>
<evidence type="ECO:0000256" key="5">
    <source>
        <dbReference type="ARBA" id="ARBA00023242"/>
    </source>
</evidence>
<evidence type="ECO:0000313" key="12">
    <source>
        <dbReference type="Proteomes" id="UP001175271"/>
    </source>
</evidence>
<evidence type="ECO:0000256" key="3">
    <source>
        <dbReference type="ARBA" id="ARBA00022694"/>
    </source>
</evidence>
<dbReference type="GO" id="GO:0106004">
    <property type="term" value="P:tRNA (guanine-N7)-methylation"/>
    <property type="evidence" value="ECO:0007669"/>
    <property type="project" value="UniProtKB-UniRule"/>
</dbReference>
<dbReference type="AlphaFoldDB" id="A0AA39I4V1"/>
<dbReference type="SUPFAM" id="SSF50978">
    <property type="entry name" value="WD40 repeat-like"/>
    <property type="match status" value="1"/>
</dbReference>
<accession>A0AA39I4V1</accession>
<dbReference type="InterPro" id="IPR019775">
    <property type="entry name" value="WD40_repeat_CS"/>
</dbReference>
<dbReference type="GO" id="GO:0043527">
    <property type="term" value="C:tRNA methyltransferase complex"/>
    <property type="evidence" value="ECO:0007669"/>
    <property type="project" value="TreeGrafter"/>
</dbReference>
<sequence>MAHCRASSDFIIVGARSKLFVFNASQEFNRALDLEELTKDVSTYSKGNCPSSADKQASLSKSSRAQCFFQVLGLAFSPSGSLCCVVTSAKLAYVFECRNNWTQHPASPIRLPKAPTAVAFDNDEKHIIVADRAGNVNRYEMEKKEYAEGTKWQDINGEEHDIPLDPLLGHISIIFDMCLTEDGKFILTGDRDEKLRIARYPQTYIIEHFCLGHSSYVKSIQTVGNLVFTSGGDSTIRVWDLVSGETLATSDRLDESSVRYIRAFKSSQENSVTISVVFEKSGTVKSLNYDASSKTFGNFSSQQITEEGTISDLAYTPDGKLFFLTSSAVGSISESGKFSPLTVPETFAESLKQAADPIEKLEKVVQFNNMEEYLERKEQRIRKRKHDGSDNEEVAEKSS</sequence>
<comment type="subunit">
    <text evidence="7">Forms a heterodimer with the catalytic subunit Mettl1. Interacts with mei-P26 and weakly interacts with bgcn; required for the function or formation of the mei-P26-bgcn-bam-sxl complex. Interacts with nanos; may be involved in mei-P26-dependent derepression of the BMP signaling pathway. Interacts with Myc; the interaction may be mediated by mei-P26 and may be involved in the regulation of ribosome biogenesis.</text>
</comment>
<comment type="function">
    <text evidence="6">Required for the Mettl1-dependent formation of N(7)-methylguanine at position 46 (m7G46) in tRNA. In the Mettl1-wuho methyltransferase complex, it is required to stabilize and induce conformational changes of the catalytic subunit. Required for binding of nanos mRNA and repression of translation by the mei-P26-bgcn-bam-sxl complex. May cooperate with mei-P26 and nanos to derepress the BMP signaling pathway. May cooperate with mei-P26 to suppress expression of a subset of microRNAs. May cooperate with mei-P26 to regulate bam expression levels in germline cells during gametogenesis. Required to promote mitosis to meiosis transition during gametogenesis. May regulate germline cell division in part by regulating ribosome biogenesis.</text>
</comment>
<dbReference type="InterPro" id="IPR015943">
    <property type="entry name" value="WD40/YVTN_repeat-like_dom_sf"/>
</dbReference>
<organism evidence="11 12">
    <name type="scientific">Steinernema hermaphroditum</name>
    <dbReference type="NCBI Taxonomy" id="289476"/>
    <lineage>
        <taxon>Eukaryota</taxon>
        <taxon>Metazoa</taxon>
        <taxon>Ecdysozoa</taxon>
        <taxon>Nematoda</taxon>
        <taxon>Chromadorea</taxon>
        <taxon>Rhabditida</taxon>
        <taxon>Tylenchina</taxon>
        <taxon>Panagrolaimomorpha</taxon>
        <taxon>Strongyloidoidea</taxon>
        <taxon>Steinernematidae</taxon>
        <taxon>Steinernema</taxon>
    </lineage>
</organism>
<dbReference type="PANTHER" id="PTHR16288">
    <property type="entry name" value="WD40 REPEAT PROTEIN 4"/>
    <property type="match status" value="1"/>
</dbReference>
<comment type="function">
    <text evidence="8">Required for the formation of N(7)-methylguanine at position 46 (m7G46) in tRNA. In the complex, it is required to stabilize and induce conformational changes of the catalytic subunit.</text>
</comment>
<evidence type="ECO:0000256" key="4">
    <source>
        <dbReference type="ARBA" id="ARBA00022737"/>
    </source>
</evidence>